<feature type="region of interest" description="Disordered" evidence="1">
    <location>
        <begin position="456"/>
        <end position="477"/>
    </location>
</feature>
<gene>
    <name evidence="2" type="ORF">K432DRAFT_396401</name>
</gene>
<evidence type="ECO:0008006" key="4">
    <source>
        <dbReference type="Google" id="ProtNLM"/>
    </source>
</evidence>
<evidence type="ECO:0000313" key="3">
    <source>
        <dbReference type="Proteomes" id="UP000250266"/>
    </source>
</evidence>
<dbReference type="OrthoDB" id="3913744at2759"/>
<dbReference type="AlphaFoldDB" id="A0A8E2JC02"/>
<sequence length="633" mass="72960">MDQVYIAAHVTIGLYSTILEQRQLEDLLRFDEQVENSLRIKPRGSVDLRFRGQPVVHARNLDQVLEKVVNDPWNTRAWILSGDIRIVRLVGHTPEDDSAMQSLERFQWFHPYARKEHFPEISVGGTRPRDVCDAATALSFLRFRENNIPADRLAIVANLCGYELRLNTASLAICNMSLSVCIIALSLMNGDFSLITPEVFDRYRPLYQHLATSKTSSYSFSGLGPSKQISGFHDLPIAYINNLPTIHSNFLAPRGANLGSAAPESYFFTGRDIRLPGFFGRSKGLLHFQRSKKAEYRDKSRQSKQLGDRFSIQTAFMEHEKRRERAVTQIPFEILMTLRDRKEVMAANSIWQSVWNPLWPNAQKTWSIIELVDKFDRNTRIESWGDMFRLNRLDISTFHPEWLIKRIMMRGGIWLANLIRNSSDDDYPTSEEGRSDTELKKEHLRDLFDEAYERNEANSHDDGSNVSRKAKEDPAVKSLREDPQFTEMLKNKLLTAYTGFMLRQIMEIFMTVLSQYPTHANVITYTPSQAYYHQWILFSNIFDTEIVDQGSLLGGQCAIFDIDAFEDGKTLILTPFVLSFENVDSPNLRNMSVSHIVERNCRRDGNEKYESFRTASMVQGVWQVMLYPGGRYP</sequence>
<keyword evidence="3" id="KW-1185">Reference proteome</keyword>
<dbReference type="EMBL" id="KV745208">
    <property type="protein sequence ID" value="OCK76474.1"/>
    <property type="molecule type" value="Genomic_DNA"/>
</dbReference>
<protein>
    <recommendedName>
        <fullName evidence="4">Heterokaryon incompatibility domain-containing protein</fullName>
    </recommendedName>
</protein>
<evidence type="ECO:0000256" key="1">
    <source>
        <dbReference type="SAM" id="MobiDB-lite"/>
    </source>
</evidence>
<evidence type="ECO:0000313" key="2">
    <source>
        <dbReference type="EMBL" id="OCK76474.1"/>
    </source>
</evidence>
<reference evidence="2 3" key="1">
    <citation type="journal article" date="2016" name="Nat. Commun.">
        <title>Ectomycorrhizal ecology is imprinted in the genome of the dominant symbiotic fungus Cenococcum geophilum.</title>
        <authorList>
            <consortium name="DOE Joint Genome Institute"/>
            <person name="Peter M."/>
            <person name="Kohler A."/>
            <person name="Ohm R.A."/>
            <person name="Kuo A."/>
            <person name="Krutzmann J."/>
            <person name="Morin E."/>
            <person name="Arend M."/>
            <person name="Barry K.W."/>
            <person name="Binder M."/>
            <person name="Choi C."/>
            <person name="Clum A."/>
            <person name="Copeland A."/>
            <person name="Grisel N."/>
            <person name="Haridas S."/>
            <person name="Kipfer T."/>
            <person name="LaButti K."/>
            <person name="Lindquist E."/>
            <person name="Lipzen A."/>
            <person name="Maire R."/>
            <person name="Meier B."/>
            <person name="Mihaltcheva S."/>
            <person name="Molinier V."/>
            <person name="Murat C."/>
            <person name="Poggeler S."/>
            <person name="Quandt C.A."/>
            <person name="Sperisen C."/>
            <person name="Tritt A."/>
            <person name="Tisserant E."/>
            <person name="Crous P.W."/>
            <person name="Henrissat B."/>
            <person name="Nehls U."/>
            <person name="Egli S."/>
            <person name="Spatafora J.W."/>
            <person name="Grigoriev I.V."/>
            <person name="Martin F.M."/>
        </authorList>
    </citation>
    <scope>NUCLEOTIDE SEQUENCE [LARGE SCALE GENOMIC DNA]</scope>
    <source>
        <strain evidence="2 3">CBS 459.81</strain>
    </source>
</reference>
<accession>A0A8E2JC02</accession>
<proteinExistence type="predicted"/>
<organism evidence="2 3">
    <name type="scientific">Lepidopterella palustris CBS 459.81</name>
    <dbReference type="NCBI Taxonomy" id="1314670"/>
    <lineage>
        <taxon>Eukaryota</taxon>
        <taxon>Fungi</taxon>
        <taxon>Dikarya</taxon>
        <taxon>Ascomycota</taxon>
        <taxon>Pezizomycotina</taxon>
        <taxon>Dothideomycetes</taxon>
        <taxon>Pleosporomycetidae</taxon>
        <taxon>Mytilinidiales</taxon>
        <taxon>Argynnaceae</taxon>
        <taxon>Lepidopterella</taxon>
    </lineage>
</organism>
<dbReference type="Proteomes" id="UP000250266">
    <property type="component" value="Unassembled WGS sequence"/>
</dbReference>
<name>A0A8E2JC02_9PEZI</name>